<comment type="caution">
    <text evidence="4">The sequence shown here is derived from an EMBL/GenBank/DDBJ whole genome shotgun (WGS) entry which is preliminary data.</text>
</comment>
<dbReference type="InterPro" id="IPR036271">
    <property type="entry name" value="Tet_transcr_reg_TetR-rel_C_sf"/>
</dbReference>
<dbReference type="InterPro" id="IPR001647">
    <property type="entry name" value="HTH_TetR"/>
</dbReference>
<feature type="domain" description="HTH tetR-type" evidence="3">
    <location>
        <begin position="14"/>
        <end position="74"/>
    </location>
</feature>
<keyword evidence="5" id="KW-1185">Reference proteome</keyword>
<organism evidence="4 5">
    <name type="scientific">Pseudonocardia endophytica</name>
    <dbReference type="NCBI Taxonomy" id="401976"/>
    <lineage>
        <taxon>Bacteria</taxon>
        <taxon>Bacillati</taxon>
        <taxon>Actinomycetota</taxon>
        <taxon>Actinomycetes</taxon>
        <taxon>Pseudonocardiales</taxon>
        <taxon>Pseudonocardiaceae</taxon>
        <taxon>Pseudonocardia</taxon>
    </lineage>
</organism>
<sequence>MPGGPRSRGRYHHGDLPSALLDAGLVHLAAAGPSGFSVAEVARRVGVSTASPYRHFTNRDGFLAAVAARAANLLAASLAEATTAAGADPGDRLAAAAGAYAAFVSERRVGLDTIFSPALRSVQDVDLAQAGRAVMDLFLDPARELAGERGLALTERVVALAHGYGTLDADGFLTADRVTDEPTATRARRAARALIDGDMI</sequence>
<dbReference type="PROSITE" id="PS50977">
    <property type="entry name" value="HTH_TETR_2"/>
    <property type="match status" value="1"/>
</dbReference>
<dbReference type="Proteomes" id="UP000295560">
    <property type="component" value="Unassembled WGS sequence"/>
</dbReference>
<dbReference type="Pfam" id="PF00440">
    <property type="entry name" value="TetR_N"/>
    <property type="match status" value="1"/>
</dbReference>
<keyword evidence="1 2" id="KW-0238">DNA-binding</keyword>
<feature type="DNA-binding region" description="H-T-H motif" evidence="2">
    <location>
        <begin position="37"/>
        <end position="56"/>
    </location>
</feature>
<reference evidence="4 5" key="1">
    <citation type="submission" date="2019-03" db="EMBL/GenBank/DDBJ databases">
        <title>Sequencing the genomes of 1000 actinobacteria strains.</title>
        <authorList>
            <person name="Klenk H.-P."/>
        </authorList>
    </citation>
    <scope>NUCLEOTIDE SEQUENCE [LARGE SCALE GENOMIC DNA]</scope>
    <source>
        <strain evidence="4 5">DSM 44969</strain>
    </source>
</reference>
<evidence type="ECO:0000259" key="3">
    <source>
        <dbReference type="PROSITE" id="PS50977"/>
    </source>
</evidence>
<dbReference type="EMBL" id="SMFZ01000002">
    <property type="protein sequence ID" value="TCK21260.1"/>
    <property type="molecule type" value="Genomic_DNA"/>
</dbReference>
<dbReference type="SUPFAM" id="SSF48498">
    <property type="entry name" value="Tetracyclin repressor-like, C-terminal domain"/>
    <property type="match status" value="1"/>
</dbReference>
<dbReference type="InterPro" id="IPR050109">
    <property type="entry name" value="HTH-type_TetR-like_transc_reg"/>
</dbReference>
<evidence type="ECO:0000313" key="4">
    <source>
        <dbReference type="EMBL" id="TCK21260.1"/>
    </source>
</evidence>
<dbReference type="GO" id="GO:0000976">
    <property type="term" value="F:transcription cis-regulatory region binding"/>
    <property type="evidence" value="ECO:0007669"/>
    <property type="project" value="TreeGrafter"/>
</dbReference>
<dbReference type="SUPFAM" id="SSF46689">
    <property type="entry name" value="Homeodomain-like"/>
    <property type="match status" value="1"/>
</dbReference>
<proteinExistence type="predicted"/>
<dbReference type="PANTHER" id="PTHR30055">
    <property type="entry name" value="HTH-TYPE TRANSCRIPTIONAL REGULATOR RUTR"/>
    <property type="match status" value="1"/>
</dbReference>
<accession>A0A4R1HLS6</accession>
<evidence type="ECO:0000256" key="1">
    <source>
        <dbReference type="ARBA" id="ARBA00023125"/>
    </source>
</evidence>
<name>A0A4R1HLS6_PSEEN</name>
<dbReference type="GO" id="GO:0003700">
    <property type="term" value="F:DNA-binding transcription factor activity"/>
    <property type="evidence" value="ECO:0007669"/>
    <property type="project" value="TreeGrafter"/>
</dbReference>
<dbReference type="Gene3D" id="1.10.357.10">
    <property type="entry name" value="Tetracycline Repressor, domain 2"/>
    <property type="match status" value="1"/>
</dbReference>
<dbReference type="RefSeq" id="WP_132430028.1">
    <property type="nucleotide sequence ID" value="NZ_SMFZ01000002.1"/>
</dbReference>
<dbReference type="PANTHER" id="PTHR30055:SF220">
    <property type="entry name" value="TETR-FAMILY REGULATORY PROTEIN"/>
    <property type="match status" value="1"/>
</dbReference>
<dbReference type="AlphaFoldDB" id="A0A4R1HLS6"/>
<gene>
    <name evidence="4" type="ORF">EV378_5241</name>
</gene>
<dbReference type="OrthoDB" id="3173376at2"/>
<evidence type="ECO:0000256" key="2">
    <source>
        <dbReference type="PROSITE-ProRule" id="PRU00335"/>
    </source>
</evidence>
<evidence type="ECO:0000313" key="5">
    <source>
        <dbReference type="Proteomes" id="UP000295560"/>
    </source>
</evidence>
<protein>
    <submittedName>
        <fullName evidence="4">TetR family transcriptional regulator</fullName>
    </submittedName>
</protein>
<dbReference type="InterPro" id="IPR009057">
    <property type="entry name" value="Homeodomain-like_sf"/>
</dbReference>